<dbReference type="PROSITE" id="PS51257">
    <property type="entry name" value="PROKAR_LIPOPROTEIN"/>
    <property type="match status" value="1"/>
</dbReference>
<evidence type="ECO:0000256" key="3">
    <source>
        <dbReference type="ARBA" id="ARBA00012663"/>
    </source>
</evidence>
<evidence type="ECO:0000259" key="8">
    <source>
        <dbReference type="Pfam" id="PF00933"/>
    </source>
</evidence>
<proteinExistence type="inferred from homology"/>
<feature type="domain" description="Glycoside hydrolase family 3 N-terminal" evidence="8">
    <location>
        <begin position="89"/>
        <end position="365"/>
    </location>
</feature>
<comment type="caution">
    <text evidence="9">The sequence shown here is derived from an EMBL/GenBank/DDBJ whole genome shotgun (WGS) entry which is preliminary data.</text>
</comment>
<reference evidence="9 10" key="1">
    <citation type="submission" date="2019-12" db="EMBL/GenBank/DDBJ databases">
        <title>the WGS of Blastococcus saxobsidens 67B17.</title>
        <authorList>
            <person name="Jiang Z."/>
        </authorList>
    </citation>
    <scope>NUCLEOTIDE SEQUENCE [LARGE SCALE GENOMIC DNA]</scope>
    <source>
        <strain evidence="9 10">67B17</strain>
    </source>
</reference>
<dbReference type="EC" id="3.2.1.52" evidence="3"/>
<evidence type="ECO:0000313" key="10">
    <source>
        <dbReference type="Proteomes" id="UP000479241"/>
    </source>
</evidence>
<gene>
    <name evidence="9" type="ORF">GCU60_04420</name>
</gene>
<dbReference type="InterPro" id="IPR036962">
    <property type="entry name" value="Glyco_hydro_3_N_sf"/>
</dbReference>
<evidence type="ECO:0000256" key="1">
    <source>
        <dbReference type="ARBA" id="ARBA00001231"/>
    </source>
</evidence>
<dbReference type="InterPro" id="IPR001764">
    <property type="entry name" value="Glyco_hydro_3_N"/>
</dbReference>
<dbReference type="InterPro" id="IPR017853">
    <property type="entry name" value="GH"/>
</dbReference>
<evidence type="ECO:0000256" key="5">
    <source>
        <dbReference type="ARBA" id="ARBA00023295"/>
    </source>
</evidence>
<dbReference type="EMBL" id="JAAGWG010000006">
    <property type="protein sequence ID" value="NEK85007.1"/>
    <property type="molecule type" value="Genomic_DNA"/>
</dbReference>
<evidence type="ECO:0000256" key="4">
    <source>
        <dbReference type="ARBA" id="ARBA00022801"/>
    </source>
</evidence>
<comment type="similarity">
    <text evidence="2">Belongs to the glycosyl hydrolase 3 family.</text>
</comment>
<dbReference type="AlphaFoldDB" id="A0A6L9VYZ1"/>
<feature type="compositionally biased region" description="Low complexity" evidence="6">
    <location>
        <begin position="28"/>
        <end position="56"/>
    </location>
</feature>
<feature type="signal peptide" evidence="7">
    <location>
        <begin position="1"/>
        <end position="23"/>
    </location>
</feature>
<dbReference type="PANTHER" id="PTHR30480">
    <property type="entry name" value="BETA-HEXOSAMINIDASE-RELATED"/>
    <property type="match status" value="1"/>
</dbReference>
<evidence type="ECO:0000256" key="2">
    <source>
        <dbReference type="ARBA" id="ARBA00005336"/>
    </source>
</evidence>
<dbReference type="InterPro" id="IPR050226">
    <property type="entry name" value="NagZ_Beta-hexosaminidase"/>
</dbReference>
<dbReference type="GO" id="GO:0005975">
    <property type="term" value="P:carbohydrate metabolic process"/>
    <property type="evidence" value="ECO:0007669"/>
    <property type="project" value="InterPro"/>
</dbReference>
<dbReference type="GO" id="GO:0004563">
    <property type="term" value="F:beta-N-acetylhexosaminidase activity"/>
    <property type="evidence" value="ECO:0007669"/>
    <property type="project" value="UniProtKB-EC"/>
</dbReference>
<dbReference type="InterPro" id="IPR019800">
    <property type="entry name" value="Glyco_hydro_3_AS"/>
</dbReference>
<dbReference type="PROSITE" id="PS00775">
    <property type="entry name" value="GLYCOSYL_HYDROL_F3"/>
    <property type="match status" value="1"/>
</dbReference>
<dbReference type="Proteomes" id="UP000479241">
    <property type="component" value="Unassembled WGS sequence"/>
</dbReference>
<name>A0A6L9VYZ1_9ACTN</name>
<sequence>MRPTAAQPFALLPVALLCAATLAGCSSTPTRSASSSADTATSSASPATGGSEAGAGDPRVDAALQQLDAEARIRQLFVAGVPLEDLGRGEAIATSGVGGMFLHGRTTAPVEELAATTGGWQEAAAGPGLWVAADQEGGLVQTLKGPGFDVLPTAVEQGRLPADGLAALADELGAAMSAAGLNVNLAPVADVVPAGSEPGNEPIGAVDRQYGSTAAEVARAAAAVADGLAAHDVVPTLKHFPGLGRVQQNTDTSSDVVDPATGRADEQVTAFADALSRTAEDPFVMMSSATYPQLDPANQAAFSQPVVTGLLREELGFDGVVISDDLANAEAVEGIPPGERAIRFLAAGGTLVLSVDGTLVPEMVEAVAARSERDPAFAAVVEDAVRTALTAKAEAGLLG</sequence>
<comment type="catalytic activity">
    <reaction evidence="1">
        <text>Hydrolysis of terminal non-reducing N-acetyl-D-hexosamine residues in N-acetyl-beta-D-hexosaminides.</text>
        <dbReference type="EC" id="3.2.1.52"/>
    </reaction>
</comment>
<dbReference type="SUPFAM" id="SSF51445">
    <property type="entry name" value="(Trans)glycosidases"/>
    <property type="match status" value="1"/>
</dbReference>
<keyword evidence="5" id="KW-0326">Glycosidase</keyword>
<feature type="region of interest" description="Disordered" evidence="6">
    <location>
        <begin position="28"/>
        <end position="57"/>
    </location>
</feature>
<evidence type="ECO:0000256" key="6">
    <source>
        <dbReference type="SAM" id="MobiDB-lite"/>
    </source>
</evidence>
<accession>A0A6L9VYZ1</accession>
<keyword evidence="7" id="KW-0732">Signal</keyword>
<organism evidence="9 10">
    <name type="scientific">Blastococcus saxobsidens</name>
    <dbReference type="NCBI Taxonomy" id="138336"/>
    <lineage>
        <taxon>Bacteria</taxon>
        <taxon>Bacillati</taxon>
        <taxon>Actinomycetota</taxon>
        <taxon>Actinomycetes</taxon>
        <taxon>Geodermatophilales</taxon>
        <taxon>Geodermatophilaceae</taxon>
        <taxon>Blastococcus</taxon>
    </lineage>
</organism>
<dbReference type="Pfam" id="PF00933">
    <property type="entry name" value="Glyco_hydro_3"/>
    <property type="match status" value="1"/>
</dbReference>
<evidence type="ECO:0000313" key="9">
    <source>
        <dbReference type="EMBL" id="NEK85007.1"/>
    </source>
</evidence>
<dbReference type="PANTHER" id="PTHR30480:SF13">
    <property type="entry name" value="BETA-HEXOSAMINIDASE"/>
    <property type="match status" value="1"/>
</dbReference>
<protein>
    <recommendedName>
        <fullName evidence="3">beta-N-acetylhexosaminidase</fullName>
        <ecNumber evidence="3">3.2.1.52</ecNumber>
    </recommendedName>
</protein>
<dbReference type="GO" id="GO:0009254">
    <property type="term" value="P:peptidoglycan turnover"/>
    <property type="evidence" value="ECO:0007669"/>
    <property type="project" value="TreeGrafter"/>
</dbReference>
<evidence type="ECO:0000256" key="7">
    <source>
        <dbReference type="SAM" id="SignalP"/>
    </source>
</evidence>
<keyword evidence="4 9" id="KW-0378">Hydrolase</keyword>
<feature type="chain" id="PRO_5039239596" description="beta-N-acetylhexosaminidase" evidence="7">
    <location>
        <begin position="24"/>
        <end position="399"/>
    </location>
</feature>
<dbReference type="RefSeq" id="WP_163202630.1">
    <property type="nucleotide sequence ID" value="NZ_JAAGWG010000006.1"/>
</dbReference>
<dbReference type="Gene3D" id="3.20.20.300">
    <property type="entry name" value="Glycoside hydrolase, family 3, N-terminal domain"/>
    <property type="match status" value="1"/>
</dbReference>